<dbReference type="AlphaFoldDB" id="A0A835RIB1"/>
<organism evidence="1 2">
    <name type="scientific">Vanilla planifolia</name>
    <name type="common">Vanilla</name>
    <dbReference type="NCBI Taxonomy" id="51239"/>
    <lineage>
        <taxon>Eukaryota</taxon>
        <taxon>Viridiplantae</taxon>
        <taxon>Streptophyta</taxon>
        <taxon>Embryophyta</taxon>
        <taxon>Tracheophyta</taxon>
        <taxon>Spermatophyta</taxon>
        <taxon>Magnoliopsida</taxon>
        <taxon>Liliopsida</taxon>
        <taxon>Asparagales</taxon>
        <taxon>Orchidaceae</taxon>
        <taxon>Vanilloideae</taxon>
        <taxon>Vanilleae</taxon>
        <taxon>Vanilla</taxon>
    </lineage>
</organism>
<evidence type="ECO:0000313" key="2">
    <source>
        <dbReference type="Proteomes" id="UP000639772"/>
    </source>
</evidence>
<comment type="caution">
    <text evidence="1">The sequence shown here is derived from an EMBL/GenBank/DDBJ whole genome shotgun (WGS) entry which is preliminary data.</text>
</comment>
<dbReference type="EMBL" id="JADCNM010000004">
    <property type="protein sequence ID" value="KAG0486632.1"/>
    <property type="molecule type" value="Genomic_DNA"/>
</dbReference>
<proteinExistence type="predicted"/>
<protein>
    <submittedName>
        <fullName evidence="1">Uncharacterized protein</fullName>
    </submittedName>
</protein>
<reference evidence="1 2" key="1">
    <citation type="journal article" date="2020" name="Nat. Food">
        <title>A phased Vanilla planifolia genome enables genetic improvement of flavour and production.</title>
        <authorList>
            <person name="Hasing T."/>
            <person name="Tang H."/>
            <person name="Brym M."/>
            <person name="Khazi F."/>
            <person name="Huang T."/>
            <person name="Chambers A.H."/>
        </authorList>
    </citation>
    <scope>NUCLEOTIDE SEQUENCE [LARGE SCALE GENOMIC DNA]</scope>
    <source>
        <tissue evidence="1">Leaf</tissue>
    </source>
</reference>
<dbReference type="Proteomes" id="UP000639772">
    <property type="component" value="Unassembled WGS sequence"/>
</dbReference>
<accession>A0A835RIB1</accession>
<sequence length="334" mass="37141">MVLEVPNSGSHGDDKRGNCNTAPCNGCNITSLSWKFQWRIRIDNGECYVLIRLWEGIVRGMRLGKNNPLPHYVIPLFRCLSTILFLCDVLVPMCCGPELNKTRSPIIFNNSCEKACECEWSDFILVLAEEICDEWNINLSSGTAQFMLRCINLSLEMTFILQHSLIIKFNIDICAVILNEANVLARPVLMNRVSDFVNDLSYQAESNAESRHSGSLFVDDIFGPDKRMERTNKFHPKSRMTLRKALPKPNKSCAAEMPSSTSQVSDSFGIKSTVEVSISVKSLEGSVCSSMASPVHCVFQDLRSDSEIPISTNVLNGIAQLDSGCSQEVGVLLM</sequence>
<gene>
    <name evidence="1" type="ORF">HPP92_008727</name>
</gene>
<name>A0A835RIB1_VANPL</name>
<evidence type="ECO:0000313" key="1">
    <source>
        <dbReference type="EMBL" id="KAG0486632.1"/>
    </source>
</evidence>